<dbReference type="SUPFAM" id="SSF53448">
    <property type="entry name" value="Nucleotide-diphospho-sugar transferases"/>
    <property type="match status" value="1"/>
</dbReference>
<dbReference type="InterPro" id="IPR029044">
    <property type="entry name" value="Nucleotide-diphossugar_trans"/>
</dbReference>
<protein>
    <submittedName>
        <fullName evidence="1">Glycosyltransferase, GT2 family</fullName>
    </submittedName>
</protein>
<dbReference type="Gene3D" id="3.90.550.10">
    <property type="entry name" value="Spore Coat Polysaccharide Biosynthesis Protein SpsA, Chain A"/>
    <property type="match status" value="1"/>
</dbReference>
<organism evidence="1 2">
    <name type="scientific">Thalassococcus halodurans</name>
    <dbReference type="NCBI Taxonomy" id="373675"/>
    <lineage>
        <taxon>Bacteria</taxon>
        <taxon>Pseudomonadati</taxon>
        <taxon>Pseudomonadota</taxon>
        <taxon>Alphaproteobacteria</taxon>
        <taxon>Rhodobacterales</taxon>
        <taxon>Roseobacteraceae</taxon>
        <taxon>Thalassococcus</taxon>
    </lineage>
</organism>
<dbReference type="EMBL" id="FNUZ01000002">
    <property type="protein sequence ID" value="SEG10081.1"/>
    <property type="molecule type" value="Genomic_DNA"/>
</dbReference>
<evidence type="ECO:0000313" key="2">
    <source>
        <dbReference type="Proteomes" id="UP000236752"/>
    </source>
</evidence>
<dbReference type="GO" id="GO:0016740">
    <property type="term" value="F:transferase activity"/>
    <property type="evidence" value="ECO:0007669"/>
    <property type="project" value="UniProtKB-KW"/>
</dbReference>
<evidence type="ECO:0000313" key="1">
    <source>
        <dbReference type="EMBL" id="SEG10081.1"/>
    </source>
</evidence>
<dbReference type="AlphaFoldDB" id="A0A1H5XE91"/>
<reference evidence="1 2" key="1">
    <citation type="submission" date="2016-10" db="EMBL/GenBank/DDBJ databases">
        <authorList>
            <person name="de Groot N.N."/>
        </authorList>
    </citation>
    <scope>NUCLEOTIDE SEQUENCE [LARGE SCALE GENOMIC DNA]</scope>
    <source>
        <strain evidence="1 2">DSM 26915</strain>
    </source>
</reference>
<gene>
    <name evidence="1" type="ORF">SAMN04488045_1847</name>
</gene>
<accession>A0A1H5XE91</accession>
<dbReference type="Proteomes" id="UP000236752">
    <property type="component" value="Unassembled WGS sequence"/>
</dbReference>
<keyword evidence="1" id="KW-0808">Transferase</keyword>
<sequence>MIGSVAIAISAFHSDDAVISLLEVIFADPHPEVRSVIVVDSLGSGMIAEIAAARHWQLQYENANTNLGSAGNLARRMELAAETGAEWCLCLNHDANWEADRLSAMLSAARSRPRVGAVYPMIDHSPREPRWEDGRRHFRPSAGTRLSEIPTDEPAAEVLWSSSNSALYSLAPLAENITVMSDLWMGYEDLAYGFALYQGNWIQLSCRAARLIQVFDYVPRRLLGRTLHIPDKPVWYSYYNIRNLILIWRKYGSKGVSLRAISWKLMQTSIRTLLLEDKKITRLQMLYLGALAGITGKTGKGPYP</sequence>
<proteinExistence type="predicted"/>
<name>A0A1H5XE91_9RHOB</name>
<keyword evidence="2" id="KW-1185">Reference proteome</keyword>